<protein>
    <recommendedName>
        <fullName evidence="2">Proteasome inhibitor PI31 subunit</fullName>
    </recommendedName>
</protein>
<organism evidence="6 7">
    <name type="scientific">Nicrophorus vespilloides</name>
    <name type="common">Boreal carrion beetle</name>
    <dbReference type="NCBI Taxonomy" id="110193"/>
    <lineage>
        <taxon>Eukaryota</taxon>
        <taxon>Metazoa</taxon>
        <taxon>Ecdysozoa</taxon>
        <taxon>Arthropoda</taxon>
        <taxon>Hexapoda</taxon>
        <taxon>Insecta</taxon>
        <taxon>Pterygota</taxon>
        <taxon>Neoptera</taxon>
        <taxon>Endopterygota</taxon>
        <taxon>Coleoptera</taxon>
        <taxon>Polyphaga</taxon>
        <taxon>Staphyliniformia</taxon>
        <taxon>Silphidae</taxon>
        <taxon>Nicrophorinae</taxon>
        <taxon>Nicrophorus</taxon>
    </lineage>
</organism>
<dbReference type="InterPro" id="IPR021625">
    <property type="entry name" value="PI31_Prot_N"/>
</dbReference>
<dbReference type="GeneID" id="108567167"/>
<dbReference type="RefSeq" id="XP_017782970.1">
    <property type="nucleotide sequence ID" value="XM_017927481.1"/>
</dbReference>
<name>A0ABM1N820_NICVS</name>
<evidence type="ECO:0000256" key="3">
    <source>
        <dbReference type="ARBA" id="ARBA00022942"/>
    </source>
</evidence>
<feature type="region of interest" description="Disordered" evidence="4">
    <location>
        <begin position="221"/>
        <end position="278"/>
    </location>
</feature>
<accession>A0ABM1N820</accession>
<reference evidence="7" key="1">
    <citation type="submission" date="2025-08" db="UniProtKB">
        <authorList>
            <consortium name="RefSeq"/>
        </authorList>
    </citation>
    <scope>IDENTIFICATION</scope>
    <source>
        <tissue evidence="7">Whole Larva</tissue>
    </source>
</reference>
<comment type="similarity">
    <text evidence="1">Belongs to the proteasome inhibitor PI31 family.</text>
</comment>
<keyword evidence="6" id="KW-1185">Reference proteome</keyword>
<dbReference type="PANTHER" id="PTHR13266:SF1">
    <property type="entry name" value="PROTEASOME INHIBITOR PI31 SUBUNIT"/>
    <property type="match status" value="1"/>
</dbReference>
<dbReference type="Proteomes" id="UP000695000">
    <property type="component" value="Unplaced"/>
</dbReference>
<sequence>MSDRNAIFGWDLLYRSEQHNIRGTEDVLICFVHLVLIANRFQCIGLGDSKTFEGNEPRSEALPNGWNEVLQLRYVFEGKLYLLLVTKMDDGVMMNLVRPHDRTVGLIELKASSVKTRNGSLDEMIPNNKQLIAYVVDQFIDKMKSSKSKDATSQTTSHQQRRILLQHSDMNIPVGNPHPIPLRIDPVGVGRADLDPLAGMGGPRFGGLQFPPPVGGGGMLFQPPRRPDFERHNLPPGAIPPGARFDPFRPPDADRPFNPRRYPDNDEMPPPGFDDMYM</sequence>
<evidence type="ECO:0000256" key="4">
    <source>
        <dbReference type="SAM" id="MobiDB-lite"/>
    </source>
</evidence>
<evidence type="ECO:0000259" key="5">
    <source>
        <dbReference type="Pfam" id="PF11566"/>
    </source>
</evidence>
<dbReference type="InterPro" id="IPR045128">
    <property type="entry name" value="PI31-like"/>
</dbReference>
<dbReference type="Pfam" id="PF11566">
    <property type="entry name" value="PI31_Prot_N"/>
    <property type="match status" value="1"/>
</dbReference>
<proteinExistence type="inferred from homology"/>
<evidence type="ECO:0000256" key="1">
    <source>
        <dbReference type="ARBA" id="ARBA00006405"/>
    </source>
</evidence>
<evidence type="ECO:0000313" key="6">
    <source>
        <dbReference type="Proteomes" id="UP000695000"/>
    </source>
</evidence>
<evidence type="ECO:0000313" key="7">
    <source>
        <dbReference type="RefSeq" id="XP_017782970.1"/>
    </source>
</evidence>
<gene>
    <name evidence="7" type="primary">LOC108567167</name>
</gene>
<feature type="compositionally biased region" description="Basic and acidic residues" evidence="4">
    <location>
        <begin position="246"/>
        <end position="264"/>
    </location>
</feature>
<dbReference type="Gene3D" id="3.40.1000.30">
    <property type="match status" value="1"/>
</dbReference>
<keyword evidence="3" id="KW-0647">Proteasome</keyword>
<evidence type="ECO:0000256" key="2">
    <source>
        <dbReference type="ARBA" id="ARBA00015575"/>
    </source>
</evidence>
<feature type="domain" description="PI31 proteasome regulator N-terminal" evidence="5">
    <location>
        <begin position="18"/>
        <end position="149"/>
    </location>
</feature>
<dbReference type="PANTHER" id="PTHR13266">
    <property type="entry name" value="PROTEASOME INHIBITOR"/>
    <property type="match status" value="1"/>
</dbReference>